<protein>
    <recommendedName>
        <fullName evidence="3">SGNH hydrolase-type esterase domain-containing protein</fullName>
    </recommendedName>
</protein>
<dbReference type="InterPro" id="IPR036514">
    <property type="entry name" value="SGNH_hydro_sf"/>
</dbReference>
<dbReference type="Gene3D" id="3.40.50.1110">
    <property type="entry name" value="SGNH hydrolase"/>
    <property type="match status" value="1"/>
</dbReference>
<organism evidence="1 2">
    <name type="scientific">Candidatus Collierbacteria bacterium GW2011_GWF1_44_12</name>
    <dbReference type="NCBI Taxonomy" id="1618402"/>
    <lineage>
        <taxon>Bacteria</taxon>
        <taxon>Candidatus Collieribacteriota</taxon>
    </lineage>
</organism>
<comment type="caution">
    <text evidence="1">The sequence shown here is derived from an EMBL/GenBank/DDBJ whole genome shotgun (WGS) entry which is preliminary data.</text>
</comment>
<dbReference type="AlphaFoldDB" id="A0A0G1GYU9"/>
<reference evidence="1 2" key="1">
    <citation type="journal article" date="2015" name="Nature">
        <title>rRNA introns, odd ribosomes, and small enigmatic genomes across a large radiation of phyla.</title>
        <authorList>
            <person name="Brown C.T."/>
            <person name="Hug L.A."/>
            <person name="Thomas B.C."/>
            <person name="Sharon I."/>
            <person name="Castelle C.J."/>
            <person name="Singh A."/>
            <person name="Wilkins M.J."/>
            <person name="Williams K.H."/>
            <person name="Banfield J.F."/>
        </authorList>
    </citation>
    <scope>NUCLEOTIDE SEQUENCE [LARGE SCALE GENOMIC DNA]</scope>
</reference>
<proteinExistence type="predicted"/>
<dbReference type="EMBL" id="LCHQ01000003">
    <property type="protein sequence ID" value="KKT39363.1"/>
    <property type="molecule type" value="Genomic_DNA"/>
</dbReference>
<evidence type="ECO:0000313" key="1">
    <source>
        <dbReference type="EMBL" id="KKT39363.1"/>
    </source>
</evidence>
<accession>A0A0G1GYU9</accession>
<evidence type="ECO:0000313" key="2">
    <source>
        <dbReference type="Proteomes" id="UP000034097"/>
    </source>
</evidence>
<name>A0A0G1GYU9_9BACT</name>
<sequence>MRLLTFLAFFAFAALTVFLSLYRTSPTLTQNGPTTLAATPTPYPTPTPIDIYSPPRIATASSYTVILVGDSMTDVLGENFDQLRKSLAKHYPEKVFGLFNYGYGSTSILSVEERLNQGTEYLGRTNQAILDRYFDVLIIESMGNNPLSEYPLDQGLKLQTEALNRIVSQVAFYHPSSVIVFLATIAPSQSHFGMGAVDLSPEQRNLWANERRFYTENHINFAKTHHFPLINVYEKSLNKNGSAILKYLNSNDYIHPSGAGIEFISKEIADFLFYNQILLN</sequence>
<evidence type="ECO:0008006" key="3">
    <source>
        <dbReference type="Google" id="ProtNLM"/>
    </source>
</evidence>
<dbReference type="Proteomes" id="UP000034097">
    <property type="component" value="Unassembled WGS sequence"/>
</dbReference>
<dbReference type="CDD" id="cd00229">
    <property type="entry name" value="SGNH_hydrolase"/>
    <property type="match status" value="1"/>
</dbReference>
<dbReference type="SUPFAM" id="SSF52266">
    <property type="entry name" value="SGNH hydrolase"/>
    <property type="match status" value="1"/>
</dbReference>
<gene>
    <name evidence="1" type="ORF">UW26_C0003G0009</name>
</gene>